<sequence length="58" mass="6532">MADPHTRKRETTALAEAMSELQQAQGIIVTRNEEEQLPVFSGKIDVVPAWRFLLNHSA</sequence>
<evidence type="ECO:0000313" key="2">
    <source>
        <dbReference type="Proteomes" id="UP000363590"/>
    </source>
</evidence>
<organism evidence="1 2">
    <name type="scientific">Acidithiobacillus thiooxidans ATCC 19377</name>
    <dbReference type="NCBI Taxonomy" id="637390"/>
    <lineage>
        <taxon>Bacteria</taxon>
        <taxon>Pseudomonadati</taxon>
        <taxon>Pseudomonadota</taxon>
        <taxon>Acidithiobacillia</taxon>
        <taxon>Acidithiobacillales</taxon>
        <taxon>Acidithiobacillaceae</taxon>
        <taxon>Acidithiobacillus</taxon>
    </lineage>
</organism>
<evidence type="ECO:0000313" key="1">
    <source>
        <dbReference type="EMBL" id="QFX96302.1"/>
    </source>
</evidence>
<proteinExistence type="predicted"/>
<dbReference type="RefSeq" id="WP_226856128.1">
    <property type="nucleotide sequence ID" value="NZ_CP045571.1"/>
</dbReference>
<gene>
    <name evidence="1" type="ORF">GCD22_02054</name>
</gene>
<name>A0A5P9XR13_ACITH</name>
<accession>A0A5P9XR13</accession>
<dbReference type="KEGG" id="atx:GCD22_02054"/>
<protein>
    <submittedName>
        <fullName evidence="1">Uncharacterized protein</fullName>
    </submittedName>
</protein>
<reference evidence="1 2" key="1">
    <citation type="submission" date="2019-10" db="EMBL/GenBank/DDBJ databases">
        <authorList>
            <person name="Wang R."/>
        </authorList>
    </citation>
    <scope>NUCLEOTIDE SEQUENCE [LARGE SCALE GENOMIC DNA]</scope>
    <source>
        <strain evidence="1 2">ATCC 19377</strain>
    </source>
</reference>
<dbReference type="AlphaFoldDB" id="A0A5P9XR13"/>
<dbReference type="Proteomes" id="UP000363590">
    <property type="component" value="Chromosome"/>
</dbReference>
<dbReference type="GeneID" id="71771442"/>
<dbReference type="EMBL" id="CP045571">
    <property type="protein sequence ID" value="QFX96302.1"/>
    <property type="molecule type" value="Genomic_DNA"/>
</dbReference>